<dbReference type="EMBL" id="JACHCA010000001">
    <property type="protein sequence ID" value="MBB6125979.1"/>
    <property type="molecule type" value="Genomic_DNA"/>
</dbReference>
<evidence type="ECO:0008006" key="3">
    <source>
        <dbReference type="Google" id="ProtNLM"/>
    </source>
</evidence>
<dbReference type="RefSeq" id="WP_183584903.1">
    <property type="nucleotide sequence ID" value="NZ_JACHCA010000001.1"/>
</dbReference>
<evidence type="ECO:0000313" key="1">
    <source>
        <dbReference type="EMBL" id="MBB6125979.1"/>
    </source>
</evidence>
<reference evidence="1 2" key="1">
    <citation type="submission" date="2020-08" db="EMBL/GenBank/DDBJ databases">
        <title>Genomic Encyclopedia of Type Strains, Phase IV (KMG-V): Genome sequencing to study the core and pangenomes of soil and plant-associated prokaryotes.</title>
        <authorList>
            <person name="Whitman W."/>
        </authorList>
    </citation>
    <scope>NUCLEOTIDE SEQUENCE [LARGE SCALE GENOMIC DNA]</scope>
    <source>
        <strain evidence="1 2">MP601</strain>
    </source>
</reference>
<dbReference type="PROSITE" id="PS51257">
    <property type="entry name" value="PROKAR_LIPOPROTEIN"/>
    <property type="match status" value="1"/>
</dbReference>
<sequence>MNLKPLQFFIAILLAVSIASCKKTIELPAQPQNKITEYKVVNLTDTVIYGAIDQVEKSITVYVPFYYSLAVIDPQISVSDGAAIVEKVVPVSVDAQNVTYTVKAKDGSTNTYKLKIIQQNIPSLTVRWAFNQNVEASPPLALPPILGSFESRNGAEVQVDLTNQKTGKTVTYPKGSPLTLMPSDNDYVLNNILLPSDIDTGYYKVKVTFQGHSAQITEPVHVVYQQPNLLIPVREAKQGGTISFTAFNSVFVGLKSASVKVNGVIYSLAIQSSTFTDMTLKIPDNFPVGVYYYTANYSFEFEGWPTVNRTGALTVTAK</sequence>
<gene>
    <name evidence="1" type="ORF">HDF22_000080</name>
</gene>
<evidence type="ECO:0000313" key="2">
    <source>
        <dbReference type="Proteomes" id="UP000548326"/>
    </source>
</evidence>
<dbReference type="Proteomes" id="UP000548326">
    <property type="component" value="Unassembled WGS sequence"/>
</dbReference>
<protein>
    <recommendedName>
        <fullName evidence="3">DUF5018 domain-containing protein</fullName>
    </recommendedName>
</protein>
<name>A0A841J461_9SPHI</name>
<comment type="caution">
    <text evidence="1">The sequence shown here is derived from an EMBL/GenBank/DDBJ whole genome shotgun (WGS) entry which is preliminary data.</text>
</comment>
<accession>A0A841J461</accession>
<organism evidence="1 2">
    <name type="scientific">Mucilaginibacter lappiensis</name>
    <dbReference type="NCBI Taxonomy" id="354630"/>
    <lineage>
        <taxon>Bacteria</taxon>
        <taxon>Pseudomonadati</taxon>
        <taxon>Bacteroidota</taxon>
        <taxon>Sphingobacteriia</taxon>
        <taxon>Sphingobacteriales</taxon>
        <taxon>Sphingobacteriaceae</taxon>
        <taxon>Mucilaginibacter</taxon>
    </lineage>
</organism>
<proteinExistence type="predicted"/>
<dbReference type="AlphaFoldDB" id="A0A841J461"/>
<dbReference type="Gene3D" id="2.60.40.2340">
    <property type="match status" value="1"/>
</dbReference>